<dbReference type="InParanoid" id="A0A5E4GDL4"/>
<dbReference type="Gramene" id="VVA37816">
    <property type="protein sequence ID" value="VVA37816"/>
    <property type="gene ID" value="Prudul26B031723"/>
</dbReference>
<organism evidence="1 2">
    <name type="scientific">Prunus dulcis</name>
    <name type="common">Almond</name>
    <name type="synonym">Amygdalus dulcis</name>
    <dbReference type="NCBI Taxonomy" id="3755"/>
    <lineage>
        <taxon>Eukaryota</taxon>
        <taxon>Viridiplantae</taxon>
        <taxon>Streptophyta</taxon>
        <taxon>Embryophyta</taxon>
        <taxon>Tracheophyta</taxon>
        <taxon>Spermatophyta</taxon>
        <taxon>Magnoliopsida</taxon>
        <taxon>eudicotyledons</taxon>
        <taxon>Gunneridae</taxon>
        <taxon>Pentapetalae</taxon>
        <taxon>rosids</taxon>
        <taxon>fabids</taxon>
        <taxon>Rosales</taxon>
        <taxon>Rosaceae</taxon>
        <taxon>Amygdaloideae</taxon>
        <taxon>Amygdaleae</taxon>
        <taxon>Prunus</taxon>
    </lineage>
</organism>
<dbReference type="Proteomes" id="UP000327085">
    <property type="component" value="Chromosome 4"/>
</dbReference>
<sequence>MPSRIPSNPSRAPTVDEDPIYVIVCDSHCNDQGLTVWLGRAVVIRGEDDRFQRRTISIIEKAWLVSWPSDRAYYFLDWLVLPPWEGPPPIVDINLWETDA</sequence>
<reference evidence="2" key="1">
    <citation type="journal article" date="2020" name="Plant J.">
        <title>Transposons played a major role in the diversification between the closely related almond and peach genomes: results from the almond genome sequence.</title>
        <authorList>
            <person name="Alioto T."/>
            <person name="Alexiou K.G."/>
            <person name="Bardil A."/>
            <person name="Barteri F."/>
            <person name="Castanera R."/>
            <person name="Cruz F."/>
            <person name="Dhingra A."/>
            <person name="Duval H."/>
            <person name="Fernandez I Marti A."/>
            <person name="Frias L."/>
            <person name="Galan B."/>
            <person name="Garcia J.L."/>
            <person name="Howad W."/>
            <person name="Gomez-Garrido J."/>
            <person name="Gut M."/>
            <person name="Julca I."/>
            <person name="Morata J."/>
            <person name="Puigdomenech P."/>
            <person name="Ribeca P."/>
            <person name="Rubio Cabetas M.J."/>
            <person name="Vlasova A."/>
            <person name="Wirthensohn M."/>
            <person name="Garcia-Mas J."/>
            <person name="Gabaldon T."/>
            <person name="Casacuberta J.M."/>
            <person name="Arus P."/>
        </authorList>
    </citation>
    <scope>NUCLEOTIDE SEQUENCE [LARGE SCALE GENOMIC DNA]</scope>
    <source>
        <strain evidence="2">cv. Texas</strain>
    </source>
</reference>
<name>A0A5E4GDL4_PRUDU</name>
<proteinExistence type="predicted"/>
<accession>A0A5E4GDL4</accession>
<evidence type="ECO:0000313" key="1">
    <source>
        <dbReference type="EMBL" id="VVA37816.1"/>
    </source>
</evidence>
<dbReference type="EMBL" id="CABIKO010000577">
    <property type="protein sequence ID" value="VVA37816.1"/>
    <property type="molecule type" value="Genomic_DNA"/>
</dbReference>
<gene>
    <name evidence="1" type="ORF">ALMOND_2B031723</name>
</gene>
<dbReference type="AlphaFoldDB" id="A0A5E4GDL4"/>
<evidence type="ECO:0000313" key="2">
    <source>
        <dbReference type="Proteomes" id="UP000327085"/>
    </source>
</evidence>
<protein>
    <submittedName>
        <fullName evidence="1">Uncharacterized protein</fullName>
    </submittedName>
</protein>